<reference evidence="4" key="1">
    <citation type="submission" date="2021-03" db="EMBL/GenBank/DDBJ databases">
        <title>Alkalibacter marinus sp. nov., isolated from tidal flat sediment.</title>
        <authorList>
            <person name="Namirimu T."/>
            <person name="Yang J.-A."/>
            <person name="Yang S.-H."/>
            <person name="Kim Y.-J."/>
            <person name="Kwon K.K."/>
        </authorList>
    </citation>
    <scope>NUCLEOTIDE SEQUENCE</scope>
    <source>
        <strain evidence="4">ES005</strain>
    </source>
</reference>
<evidence type="ECO:0000256" key="3">
    <source>
        <dbReference type="ARBA" id="ARBA00023014"/>
    </source>
</evidence>
<organism evidence="4 5">
    <name type="scientific">Alkalibacter rhizosphaerae</name>
    <dbReference type="NCBI Taxonomy" id="2815577"/>
    <lineage>
        <taxon>Bacteria</taxon>
        <taxon>Bacillati</taxon>
        <taxon>Bacillota</taxon>
        <taxon>Clostridia</taxon>
        <taxon>Eubacteriales</taxon>
        <taxon>Eubacteriaceae</taxon>
        <taxon>Alkalibacter</taxon>
    </lineage>
</organism>
<keyword evidence="3" id="KW-0411">Iron-sulfur</keyword>
<dbReference type="GO" id="GO:0051536">
    <property type="term" value="F:iron-sulfur cluster binding"/>
    <property type="evidence" value="ECO:0007669"/>
    <property type="project" value="UniProtKB-KW"/>
</dbReference>
<dbReference type="PANTHER" id="PTHR43578">
    <property type="entry name" value="NADH-QUINONE OXIDOREDUCTASE SUBUNIT F"/>
    <property type="match status" value="1"/>
</dbReference>
<keyword evidence="5" id="KW-1185">Reference proteome</keyword>
<keyword evidence="2" id="KW-0408">Iron</keyword>
<name>A0A974XFM0_9FIRM</name>
<protein>
    <submittedName>
        <fullName evidence="4">(2Fe-2S) ferredoxin domain-containing protein</fullName>
    </submittedName>
</protein>
<dbReference type="Gene3D" id="3.40.30.10">
    <property type="entry name" value="Glutaredoxin"/>
    <property type="match status" value="1"/>
</dbReference>
<dbReference type="EMBL" id="CP071444">
    <property type="protein sequence ID" value="QSX08861.1"/>
    <property type="molecule type" value="Genomic_DNA"/>
</dbReference>
<dbReference type="RefSeq" id="WP_207300202.1">
    <property type="nucleotide sequence ID" value="NZ_CP071444.1"/>
</dbReference>
<evidence type="ECO:0000313" key="5">
    <source>
        <dbReference type="Proteomes" id="UP000663499"/>
    </source>
</evidence>
<dbReference type="AlphaFoldDB" id="A0A974XFM0"/>
<evidence type="ECO:0000313" key="4">
    <source>
        <dbReference type="EMBL" id="QSX08861.1"/>
    </source>
</evidence>
<proteinExistence type="predicted"/>
<keyword evidence="1" id="KW-0479">Metal-binding</keyword>
<dbReference type="PANTHER" id="PTHR43578:SF3">
    <property type="entry name" value="NADH-QUINONE OXIDOREDUCTASE SUBUNIT F"/>
    <property type="match status" value="1"/>
</dbReference>
<gene>
    <name evidence="4" type="ORF">J0B03_01890</name>
</gene>
<dbReference type="SUPFAM" id="SSF52833">
    <property type="entry name" value="Thioredoxin-like"/>
    <property type="match status" value="1"/>
</dbReference>
<dbReference type="Proteomes" id="UP000663499">
    <property type="component" value="Chromosome"/>
</dbReference>
<evidence type="ECO:0000256" key="2">
    <source>
        <dbReference type="ARBA" id="ARBA00023004"/>
    </source>
</evidence>
<dbReference type="KEGG" id="alka:J0B03_01890"/>
<evidence type="ECO:0000256" key="1">
    <source>
        <dbReference type="ARBA" id="ARBA00022723"/>
    </source>
</evidence>
<dbReference type="CDD" id="cd02980">
    <property type="entry name" value="TRX_Fd_family"/>
    <property type="match status" value="1"/>
</dbReference>
<accession>A0A974XFM0</accession>
<dbReference type="GO" id="GO:0046872">
    <property type="term" value="F:metal ion binding"/>
    <property type="evidence" value="ECO:0007669"/>
    <property type="project" value="UniProtKB-KW"/>
</dbReference>
<dbReference type="InterPro" id="IPR036249">
    <property type="entry name" value="Thioredoxin-like_sf"/>
</dbReference>
<sequence>MSKIKSLDELMKIREQAEKTFNLRSTSEDEDRVVIRVGMATCGIASGARETMSAILEELEKENITNVSVTQTGCMGFCEEEPIVEVLFPDKPSVVYSMVDEARGKEIVQKHIKQGVLLENAIMNKSFNTAKE</sequence>